<dbReference type="EMBL" id="KN817580">
    <property type="protein sequence ID" value="KJA19249.1"/>
    <property type="molecule type" value="Genomic_DNA"/>
</dbReference>
<keyword evidence="1" id="KW-1133">Transmembrane helix</keyword>
<evidence type="ECO:0000256" key="1">
    <source>
        <dbReference type="SAM" id="Phobius"/>
    </source>
</evidence>
<protein>
    <submittedName>
        <fullName evidence="2">Uncharacterized protein</fullName>
    </submittedName>
</protein>
<evidence type="ECO:0000313" key="3">
    <source>
        <dbReference type="Proteomes" id="UP000054270"/>
    </source>
</evidence>
<accession>A0A0D2NK42</accession>
<dbReference type="AlphaFoldDB" id="A0A0D2NK42"/>
<keyword evidence="1" id="KW-0472">Membrane</keyword>
<feature type="transmembrane region" description="Helical" evidence="1">
    <location>
        <begin position="20"/>
        <end position="36"/>
    </location>
</feature>
<organism evidence="2 3">
    <name type="scientific">Hypholoma sublateritium (strain FD-334 SS-4)</name>
    <dbReference type="NCBI Taxonomy" id="945553"/>
    <lineage>
        <taxon>Eukaryota</taxon>
        <taxon>Fungi</taxon>
        <taxon>Dikarya</taxon>
        <taxon>Basidiomycota</taxon>
        <taxon>Agaricomycotina</taxon>
        <taxon>Agaricomycetes</taxon>
        <taxon>Agaricomycetidae</taxon>
        <taxon>Agaricales</taxon>
        <taxon>Agaricineae</taxon>
        <taxon>Strophariaceae</taxon>
        <taxon>Hypholoma</taxon>
    </lineage>
</organism>
<gene>
    <name evidence="2" type="ORF">HYPSUDRAFT_901671</name>
</gene>
<sequence>MTTSYVLFLFHFTNNETRPIPYFSWLILISCITLYIHRQSSTSFSTCRILWNPIIVCVLRELVEKLGIELVEKLKWLAFSQSLRKVRSGRERRGRERSSGC</sequence>
<proteinExistence type="predicted"/>
<dbReference type="Proteomes" id="UP000054270">
    <property type="component" value="Unassembled WGS sequence"/>
</dbReference>
<name>A0A0D2NK42_HYPSF</name>
<keyword evidence="1" id="KW-0812">Transmembrane</keyword>
<evidence type="ECO:0000313" key="2">
    <source>
        <dbReference type="EMBL" id="KJA19249.1"/>
    </source>
</evidence>
<reference evidence="3" key="1">
    <citation type="submission" date="2014-04" db="EMBL/GenBank/DDBJ databases">
        <title>Evolutionary Origins and Diversification of the Mycorrhizal Mutualists.</title>
        <authorList>
            <consortium name="DOE Joint Genome Institute"/>
            <consortium name="Mycorrhizal Genomics Consortium"/>
            <person name="Kohler A."/>
            <person name="Kuo A."/>
            <person name="Nagy L.G."/>
            <person name="Floudas D."/>
            <person name="Copeland A."/>
            <person name="Barry K.W."/>
            <person name="Cichocki N."/>
            <person name="Veneault-Fourrey C."/>
            <person name="LaButti K."/>
            <person name="Lindquist E.A."/>
            <person name="Lipzen A."/>
            <person name="Lundell T."/>
            <person name="Morin E."/>
            <person name="Murat C."/>
            <person name="Riley R."/>
            <person name="Ohm R."/>
            <person name="Sun H."/>
            <person name="Tunlid A."/>
            <person name="Henrissat B."/>
            <person name="Grigoriev I.V."/>
            <person name="Hibbett D.S."/>
            <person name="Martin F."/>
        </authorList>
    </citation>
    <scope>NUCLEOTIDE SEQUENCE [LARGE SCALE GENOMIC DNA]</scope>
    <source>
        <strain evidence="3">FD-334 SS-4</strain>
    </source>
</reference>
<keyword evidence="3" id="KW-1185">Reference proteome</keyword>